<keyword evidence="3 8" id="KW-0812">Transmembrane</keyword>
<name>A0A1Y2C5V6_9FUNG</name>
<dbReference type="EMBL" id="MCGO01000029">
    <property type="protein sequence ID" value="ORY42264.1"/>
    <property type="molecule type" value="Genomic_DNA"/>
</dbReference>
<keyword evidence="7 8" id="KW-0472">Membrane</keyword>
<evidence type="ECO:0000259" key="9">
    <source>
        <dbReference type="PROSITE" id="PS50893"/>
    </source>
</evidence>
<feature type="domain" description="ABC transmembrane type-1" evidence="10">
    <location>
        <begin position="493"/>
        <end position="762"/>
    </location>
</feature>
<feature type="transmembrane region" description="Helical" evidence="8">
    <location>
        <begin position="6"/>
        <end position="32"/>
    </location>
</feature>
<dbReference type="SUPFAM" id="SSF90123">
    <property type="entry name" value="ABC transporter transmembrane region"/>
    <property type="match status" value="2"/>
</dbReference>
<feature type="transmembrane region" description="Helical" evidence="8">
    <location>
        <begin position="640"/>
        <end position="658"/>
    </location>
</feature>
<evidence type="ECO:0000313" key="12">
    <source>
        <dbReference type="Proteomes" id="UP000193642"/>
    </source>
</evidence>
<evidence type="ECO:0000256" key="2">
    <source>
        <dbReference type="ARBA" id="ARBA00022448"/>
    </source>
</evidence>
<feature type="transmembrane region" description="Helical" evidence="8">
    <location>
        <begin position="534"/>
        <end position="554"/>
    </location>
</feature>
<gene>
    <name evidence="11" type="ORF">BCR33DRAFT_680597</name>
</gene>
<dbReference type="InterPro" id="IPR039421">
    <property type="entry name" value="Type_1_exporter"/>
</dbReference>
<evidence type="ECO:0000313" key="11">
    <source>
        <dbReference type="EMBL" id="ORY42264.1"/>
    </source>
</evidence>
<keyword evidence="11" id="KW-0378">Hydrolase</keyword>
<comment type="caution">
    <text evidence="11">The sequence shown here is derived from an EMBL/GenBank/DDBJ whole genome shotgun (WGS) entry which is preliminary data.</text>
</comment>
<sequence length="1018" mass="109932">MLFVAGLIIALRTSVTLSLAILASFPFVALILSRMWQTNQDNDVSAKVATESAARVAHEVLSNIETILSLNMQSAELKRYSDYVKQCSIVLEQNALVNGFGWGLYHCTMFLAFAVAFWTGGSLVNQGILTAGDVLVCFTQLAVGITALGNIGSHLNSLRHADTLLVSILDVQLEVSSKSDSSIDTSSLPPFKGLIEFQNVSFAYPSRPNDLILSNLSFKITPGSTTALVAESGSGKSTIFALLLRLYTPTNGAIFIDGIDIQNIDPSWLRDQFVVVEQVTSLIEGLSVFENVTLGSPNASVKDVKGALEMAGIDAVIDGLPDGLWTVVGGVNGGFSGGQRQRLGVARGCLMGITGGRGIVLLDEPTSALDSESEAHVQKGLDILCQTKTTLLITHRVAMLHHESVSHVLVLEKGRIVESGCHQDLLELPNSRYKQLFDHDAATTSSVLTIPSVTTTVSKSITKADEQSPAEPILSIPWTRLFDLAKPHLSYFILAVLGQLLEGLIAPTQGFLISSVVTSYSLPHAIQFRETVKYSLGLIALGIYNLLCCCISEIGSSYSRARLAADVKVGVLQKALLQNLDFFDEERFSVGELEMVLVDGVQFVEAVPGAWVSRVVKATVTGVLGLGVALWYSWRFVLGVFVFVPVVVLIVKLQGFVVSRFQTPSTQSIENSSRFILSTAANSRTITILNASDFFHKRYETLESVAHKAGVRYHLAQALVGAPLRDAVIILLATAGLHAGAHLIHQHGVKADEMVIVLTTVTLSVVETIGVVGGLSGLGEAARRVWKVLQVLDYEGIKDGHENVLELNGELAVEFIDVGYEYAGRNGVRVLDGYNLKVKVGDVAMLTGGSGSGKSTCIQLLQKLRRPQAGSINLFGQEISMLDANILRSQVVTVSQSSRLFRRTISENISLSNPSVNLEDIERAAKLACAHDFISKLSDGYNTVIGDGESLLSEGQKQRICIARAIAQDPKVLILDEATSGLDGETERSIVQEILKWKNMDSRRSLIVSSHTPHVWEL</sequence>
<organism evidence="11 12">
    <name type="scientific">Rhizoclosmatium globosum</name>
    <dbReference type="NCBI Taxonomy" id="329046"/>
    <lineage>
        <taxon>Eukaryota</taxon>
        <taxon>Fungi</taxon>
        <taxon>Fungi incertae sedis</taxon>
        <taxon>Chytridiomycota</taxon>
        <taxon>Chytridiomycota incertae sedis</taxon>
        <taxon>Chytridiomycetes</taxon>
        <taxon>Chytridiales</taxon>
        <taxon>Chytriomycetaceae</taxon>
        <taxon>Rhizoclosmatium</taxon>
    </lineage>
</organism>
<dbReference type="GO" id="GO:0015421">
    <property type="term" value="F:ABC-type oligopeptide transporter activity"/>
    <property type="evidence" value="ECO:0007669"/>
    <property type="project" value="TreeGrafter"/>
</dbReference>
<keyword evidence="4" id="KW-0547">Nucleotide-binding</keyword>
<accession>A0A1Y2C5V6</accession>
<evidence type="ECO:0000259" key="10">
    <source>
        <dbReference type="PROSITE" id="PS50929"/>
    </source>
</evidence>
<evidence type="ECO:0000256" key="5">
    <source>
        <dbReference type="ARBA" id="ARBA00022840"/>
    </source>
</evidence>
<dbReference type="Gene3D" id="3.40.50.300">
    <property type="entry name" value="P-loop containing nucleotide triphosphate hydrolases"/>
    <property type="match status" value="2"/>
</dbReference>
<dbReference type="Pfam" id="PF00664">
    <property type="entry name" value="ABC_membrane"/>
    <property type="match status" value="2"/>
</dbReference>
<dbReference type="InterPro" id="IPR003593">
    <property type="entry name" value="AAA+_ATPase"/>
</dbReference>
<comment type="subcellular location">
    <subcellularLocation>
        <location evidence="1">Membrane</location>
        <topology evidence="1">Multi-pass membrane protein</topology>
    </subcellularLocation>
</comment>
<dbReference type="PROSITE" id="PS50929">
    <property type="entry name" value="ABC_TM1F"/>
    <property type="match status" value="2"/>
</dbReference>
<feature type="transmembrane region" description="Helical" evidence="8">
    <location>
        <begin position="102"/>
        <end position="121"/>
    </location>
</feature>
<feature type="domain" description="ABC transmembrane type-1" evidence="10">
    <location>
        <begin position="1"/>
        <end position="160"/>
    </location>
</feature>
<dbReference type="PANTHER" id="PTHR43394">
    <property type="entry name" value="ATP-DEPENDENT PERMEASE MDL1, MITOCHONDRIAL"/>
    <property type="match status" value="1"/>
</dbReference>
<keyword evidence="5" id="KW-0067">ATP-binding</keyword>
<dbReference type="Proteomes" id="UP000193642">
    <property type="component" value="Unassembled WGS sequence"/>
</dbReference>
<dbReference type="PROSITE" id="PS50893">
    <property type="entry name" value="ABC_TRANSPORTER_2"/>
    <property type="match status" value="2"/>
</dbReference>
<keyword evidence="2" id="KW-0813">Transport</keyword>
<evidence type="ECO:0000256" key="6">
    <source>
        <dbReference type="ARBA" id="ARBA00022989"/>
    </source>
</evidence>
<dbReference type="InterPro" id="IPR036640">
    <property type="entry name" value="ABC1_TM_sf"/>
</dbReference>
<evidence type="ECO:0000256" key="1">
    <source>
        <dbReference type="ARBA" id="ARBA00004141"/>
    </source>
</evidence>
<evidence type="ECO:0000256" key="4">
    <source>
        <dbReference type="ARBA" id="ARBA00022741"/>
    </source>
</evidence>
<dbReference type="GO" id="GO:0090374">
    <property type="term" value="P:oligopeptide export from mitochondrion"/>
    <property type="evidence" value="ECO:0007669"/>
    <property type="project" value="TreeGrafter"/>
</dbReference>
<dbReference type="GO" id="GO:0005524">
    <property type="term" value="F:ATP binding"/>
    <property type="evidence" value="ECO:0007669"/>
    <property type="project" value="UniProtKB-KW"/>
</dbReference>
<dbReference type="Pfam" id="PF00005">
    <property type="entry name" value="ABC_tran"/>
    <property type="match status" value="2"/>
</dbReference>
<evidence type="ECO:0000256" key="3">
    <source>
        <dbReference type="ARBA" id="ARBA00022692"/>
    </source>
</evidence>
<reference evidence="11 12" key="1">
    <citation type="submission" date="2016-07" db="EMBL/GenBank/DDBJ databases">
        <title>Pervasive Adenine N6-methylation of Active Genes in Fungi.</title>
        <authorList>
            <consortium name="DOE Joint Genome Institute"/>
            <person name="Mondo S.J."/>
            <person name="Dannebaum R.O."/>
            <person name="Kuo R.C."/>
            <person name="Labutti K."/>
            <person name="Haridas S."/>
            <person name="Kuo A."/>
            <person name="Salamov A."/>
            <person name="Ahrendt S.R."/>
            <person name="Lipzen A."/>
            <person name="Sullivan W."/>
            <person name="Andreopoulos W.B."/>
            <person name="Clum A."/>
            <person name="Lindquist E."/>
            <person name="Daum C."/>
            <person name="Ramamoorthy G.K."/>
            <person name="Gryganskyi A."/>
            <person name="Culley D."/>
            <person name="Magnuson J.K."/>
            <person name="James T.Y."/>
            <person name="O'Malley M.A."/>
            <person name="Stajich J.E."/>
            <person name="Spatafora J.W."/>
            <person name="Visel A."/>
            <person name="Grigoriev I.V."/>
        </authorList>
    </citation>
    <scope>NUCLEOTIDE SEQUENCE [LARGE SCALE GENOMIC DNA]</scope>
    <source>
        <strain evidence="11 12">JEL800</strain>
    </source>
</reference>
<dbReference type="FunFam" id="3.40.50.300:FF:000604">
    <property type="entry name" value="ABC transporter B family member 28"/>
    <property type="match status" value="1"/>
</dbReference>
<dbReference type="AlphaFoldDB" id="A0A1Y2C5V6"/>
<dbReference type="GO" id="GO:0016887">
    <property type="term" value="F:ATP hydrolysis activity"/>
    <property type="evidence" value="ECO:0007669"/>
    <property type="project" value="InterPro"/>
</dbReference>
<dbReference type="InterPro" id="IPR027417">
    <property type="entry name" value="P-loop_NTPase"/>
</dbReference>
<dbReference type="STRING" id="329046.A0A1Y2C5V6"/>
<keyword evidence="12" id="KW-1185">Reference proteome</keyword>
<dbReference type="SUPFAM" id="SSF52540">
    <property type="entry name" value="P-loop containing nucleoside triphosphate hydrolases"/>
    <property type="match status" value="2"/>
</dbReference>
<dbReference type="GO" id="GO:0005743">
    <property type="term" value="C:mitochondrial inner membrane"/>
    <property type="evidence" value="ECO:0007669"/>
    <property type="project" value="TreeGrafter"/>
</dbReference>
<feature type="transmembrane region" description="Helical" evidence="8">
    <location>
        <begin position="615"/>
        <end position="634"/>
    </location>
</feature>
<dbReference type="PANTHER" id="PTHR43394:SF15">
    <property type="entry name" value="ALPHA-FACTOR-TRANSPORTING ATPASE"/>
    <property type="match status" value="1"/>
</dbReference>
<feature type="domain" description="ABC transporter" evidence="9">
    <location>
        <begin position="813"/>
        <end position="1018"/>
    </location>
</feature>
<dbReference type="InterPro" id="IPR011527">
    <property type="entry name" value="ABC1_TM_dom"/>
</dbReference>
<feature type="transmembrane region" description="Helical" evidence="8">
    <location>
        <begin position="127"/>
        <end position="149"/>
    </location>
</feature>
<feature type="domain" description="ABC transporter" evidence="9">
    <location>
        <begin position="195"/>
        <end position="438"/>
    </location>
</feature>
<dbReference type="Gene3D" id="1.20.1560.10">
    <property type="entry name" value="ABC transporter type 1, transmembrane domain"/>
    <property type="match status" value="1"/>
</dbReference>
<dbReference type="OrthoDB" id="6500128at2759"/>
<evidence type="ECO:0000256" key="7">
    <source>
        <dbReference type="ARBA" id="ARBA00023136"/>
    </source>
</evidence>
<proteinExistence type="predicted"/>
<keyword evidence="6 8" id="KW-1133">Transmembrane helix</keyword>
<dbReference type="SMART" id="SM00382">
    <property type="entry name" value="AAA"/>
    <property type="match status" value="2"/>
</dbReference>
<evidence type="ECO:0000256" key="8">
    <source>
        <dbReference type="SAM" id="Phobius"/>
    </source>
</evidence>
<dbReference type="InterPro" id="IPR003439">
    <property type="entry name" value="ABC_transporter-like_ATP-bd"/>
</dbReference>
<protein>
    <submittedName>
        <fullName evidence="11">p-loop containing nucleoside triphosphate hydrolase protein</fullName>
    </submittedName>
</protein>